<feature type="region of interest" description="Disordered" evidence="2">
    <location>
        <begin position="369"/>
        <end position="420"/>
    </location>
</feature>
<dbReference type="Pfam" id="PF00168">
    <property type="entry name" value="C2"/>
    <property type="match status" value="1"/>
</dbReference>
<sequence length="610" mass="67901">MATLHKLIVEVVDARNLSPKDGRGASSPYVVVDYRGQRRRTQTKLSDLNPVWNELLDFDLLQFLCIRWTAAVTATGDVYMWDGKKGKDKPPVATRLHGTKRATSVSVGETHILIIGSLYHPVYPSNVVKNPQKQKSNVKDELEELDEDLMFNDMESDTLKPTIQNDDSDKGPIPTLKSLCEKVAGENLVEPRNAIQLLEIADSLVADDLQKYCEDIAIRNLDYIFTVSSQAIASASPDILANLENILDLRSSEPWSYRRLPTPTATFPATIYSEEDDSENEVQRTRDGHTKQSTSKNEIHQRPDSFLQPKDDPNHGIGKQVRALRKKLQQIEMLEAKQSSGQLLDDQQITKLQTRPALESELAELGVPVETSQLKASSSVQPDGKGNKRVELSKKQRRKNKQMATPVDIGSSFPGDEVEPKHTKDFLSIEISQTTKNKVSLLNSKIRFIISFGESFDGMRRQSAPVNQKQRSCRSDGKILLSSFLPSKPIPVVSIPVVATHTSVASDGERGTPPWTASGTPPLLSRPSLRDIQMQQGKQHHSLSHSPKTKTAGFSVTNGQGSPLDASGVNRWFKPEVDTPSSIRSIQIEEKAMKDLRRFYSSVRIVKNPS</sequence>
<protein>
    <recommendedName>
        <fullName evidence="3">C2 domain-containing protein</fullName>
    </recommendedName>
</protein>
<feature type="compositionally biased region" description="Basic and acidic residues" evidence="2">
    <location>
        <begin position="385"/>
        <end position="394"/>
    </location>
</feature>
<feature type="compositionally biased region" description="Polar residues" evidence="2">
    <location>
        <begin position="370"/>
        <end position="381"/>
    </location>
</feature>
<dbReference type="SMART" id="SM00239">
    <property type="entry name" value="C2"/>
    <property type="match status" value="1"/>
</dbReference>
<dbReference type="SUPFAM" id="SSF49562">
    <property type="entry name" value="C2 domain (Calcium/lipid-binding domain, CaLB)"/>
    <property type="match status" value="1"/>
</dbReference>
<keyword evidence="1" id="KW-0677">Repeat</keyword>
<evidence type="ECO:0000256" key="2">
    <source>
        <dbReference type="SAM" id="MobiDB-lite"/>
    </source>
</evidence>
<dbReference type="Proteomes" id="UP000250321">
    <property type="component" value="Unassembled WGS sequence"/>
</dbReference>
<feature type="domain" description="C2" evidence="3">
    <location>
        <begin position="1"/>
        <end position="111"/>
    </location>
</feature>
<feature type="region of interest" description="Disordered" evidence="2">
    <location>
        <begin position="503"/>
        <end position="571"/>
    </location>
</feature>
<feature type="compositionally biased region" description="Basic and acidic residues" evidence="2">
    <location>
        <begin position="281"/>
        <end position="290"/>
    </location>
</feature>
<dbReference type="EMBL" id="PJQY01000053">
    <property type="protein sequence ID" value="PQQ19856.1"/>
    <property type="molecule type" value="Genomic_DNA"/>
</dbReference>
<proteinExistence type="predicted"/>
<dbReference type="PROSITE" id="PS50004">
    <property type="entry name" value="C2"/>
    <property type="match status" value="1"/>
</dbReference>
<feature type="compositionally biased region" description="Basic and acidic residues" evidence="2">
    <location>
        <begin position="297"/>
        <end position="314"/>
    </location>
</feature>
<evidence type="ECO:0000313" key="4">
    <source>
        <dbReference type="EMBL" id="PQQ19856.1"/>
    </source>
</evidence>
<reference evidence="4 5" key="1">
    <citation type="submission" date="2018-02" db="EMBL/GenBank/DDBJ databases">
        <title>Draft genome of wild Prunus yedoensis var. nudiflora.</title>
        <authorList>
            <person name="Baek S."/>
            <person name="Kim J.-H."/>
            <person name="Choi K."/>
            <person name="Kim G.-B."/>
            <person name="Cho A."/>
            <person name="Jang H."/>
            <person name="Shin C.-H."/>
            <person name="Yu H.-J."/>
            <person name="Mun J.-H."/>
        </authorList>
    </citation>
    <scope>NUCLEOTIDE SEQUENCE [LARGE SCALE GENOMIC DNA]</scope>
    <source>
        <strain evidence="5">cv. Jeju island</strain>
        <tissue evidence="4">Leaf</tissue>
    </source>
</reference>
<dbReference type="PANTHER" id="PTHR22872">
    <property type="entry name" value="BTK-BINDING PROTEIN-RELATED"/>
    <property type="match status" value="1"/>
</dbReference>
<dbReference type="STRING" id="2094558.A0A315B0A4"/>
<dbReference type="InterPro" id="IPR000008">
    <property type="entry name" value="C2_dom"/>
</dbReference>
<dbReference type="InterPro" id="IPR035892">
    <property type="entry name" value="C2_domain_sf"/>
</dbReference>
<dbReference type="InterPro" id="IPR051625">
    <property type="entry name" value="Signaling_Regulatory_Domain"/>
</dbReference>
<evidence type="ECO:0000259" key="3">
    <source>
        <dbReference type="PROSITE" id="PS50004"/>
    </source>
</evidence>
<organism evidence="4 5">
    <name type="scientific">Prunus yedoensis var. nudiflora</name>
    <dbReference type="NCBI Taxonomy" id="2094558"/>
    <lineage>
        <taxon>Eukaryota</taxon>
        <taxon>Viridiplantae</taxon>
        <taxon>Streptophyta</taxon>
        <taxon>Embryophyta</taxon>
        <taxon>Tracheophyta</taxon>
        <taxon>Spermatophyta</taxon>
        <taxon>Magnoliopsida</taxon>
        <taxon>eudicotyledons</taxon>
        <taxon>Gunneridae</taxon>
        <taxon>Pentapetalae</taxon>
        <taxon>rosids</taxon>
        <taxon>fabids</taxon>
        <taxon>Rosales</taxon>
        <taxon>Rosaceae</taxon>
        <taxon>Amygdaloideae</taxon>
        <taxon>Amygdaleae</taxon>
        <taxon>Prunus</taxon>
    </lineage>
</organism>
<dbReference type="OrthoDB" id="1893551at2759"/>
<dbReference type="PANTHER" id="PTHR22872:SF2">
    <property type="entry name" value="INHIBITOR OF BRUTON TYROSINE KINASE"/>
    <property type="match status" value="1"/>
</dbReference>
<dbReference type="AlphaFoldDB" id="A0A315B0A4"/>
<keyword evidence="5" id="KW-1185">Reference proteome</keyword>
<feature type="compositionally biased region" description="Polar residues" evidence="2">
    <location>
        <begin position="552"/>
        <end position="561"/>
    </location>
</feature>
<feature type="region of interest" description="Disordered" evidence="2">
    <location>
        <begin position="268"/>
        <end position="317"/>
    </location>
</feature>
<name>A0A315B0A4_PRUYE</name>
<dbReference type="Gene3D" id="2.60.40.150">
    <property type="entry name" value="C2 domain"/>
    <property type="match status" value="1"/>
</dbReference>
<evidence type="ECO:0000313" key="5">
    <source>
        <dbReference type="Proteomes" id="UP000250321"/>
    </source>
</evidence>
<comment type="caution">
    <text evidence="4">The sequence shown here is derived from an EMBL/GenBank/DDBJ whole genome shotgun (WGS) entry which is preliminary data.</text>
</comment>
<accession>A0A315B0A4</accession>
<evidence type="ECO:0000256" key="1">
    <source>
        <dbReference type="ARBA" id="ARBA00022737"/>
    </source>
</evidence>
<gene>
    <name evidence="4" type="ORF">Pyn_21059</name>
</gene>